<evidence type="ECO:0000256" key="1">
    <source>
        <dbReference type="SAM" id="Phobius"/>
    </source>
</evidence>
<keyword evidence="3" id="KW-1185">Reference proteome</keyword>
<proteinExistence type="predicted"/>
<dbReference type="Proteomes" id="UP001165678">
    <property type="component" value="Unassembled WGS sequence"/>
</dbReference>
<keyword evidence="1" id="KW-0812">Transmembrane</keyword>
<sequence>MTTGTASFGYPQISSALAVLMTGVIGWAGQTLMETHDMVIRHDERLSLQGNATPPHSGAVSQHAWMTATEREERQYRQLLMDLMSMQSTLTKETTP</sequence>
<dbReference type="AlphaFoldDB" id="A0AA41ZLJ1"/>
<keyword evidence="1" id="KW-0472">Membrane</keyword>
<protein>
    <submittedName>
        <fullName evidence="2">Uncharacterized protein</fullName>
    </submittedName>
</protein>
<comment type="caution">
    <text evidence="2">The sequence shown here is derived from an EMBL/GenBank/DDBJ whole genome shotgun (WGS) entry which is preliminary data.</text>
</comment>
<organism evidence="2 3">
    <name type="scientific">Larsenimonas rhizosphaerae</name>
    <dbReference type="NCBI Taxonomy" id="2944682"/>
    <lineage>
        <taxon>Bacteria</taxon>
        <taxon>Pseudomonadati</taxon>
        <taxon>Pseudomonadota</taxon>
        <taxon>Gammaproteobacteria</taxon>
        <taxon>Oceanospirillales</taxon>
        <taxon>Halomonadaceae</taxon>
        <taxon>Larsenimonas</taxon>
    </lineage>
</organism>
<name>A0AA41ZLJ1_9GAMM</name>
<reference evidence="2" key="1">
    <citation type="submission" date="2022-11" db="EMBL/GenBank/DDBJ databases">
        <title>Larsenimonas rhizosphaerae sp. nov., isolated from a tidal mudflat.</title>
        <authorList>
            <person name="Lee S.D."/>
            <person name="Kim I.S."/>
        </authorList>
    </citation>
    <scope>NUCLEOTIDE SEQUENCE</scope>
    <source>
        <strain evidence="2">GH2-1</strain>
    </source>
</reference>
<dbReference type="RefSeq" id="WP_265895425.1">
    <property type="nucleotide sequence ID" value="NZ_JAPIVE010000001.1"/>
</dbReference>
<keyword evidence="1" id="KW-1133">Transmembrane helix</keyword>
<evidence type="ECO:0000313" key="2">
    <source>
        <dbReference type="EMBL" id="MCX2523020.1"/>
    </source>
</evidence>
<dbReference type="EMBL" id="JAPIVE010000001">
    <property type="protein sequence ID" value="MCX2523020.1"/>
    <property type="molecule type" value="Genomic_DNA"/>
</dbReference>
<gene>
    <name evidence="2" type="ORF">OQ287_02070</name>
</gene>
<accession>A0AA41ZLJ1</accession>
<feature type="transmembrane region" description="Helical" evidence="1">
    <location>
        <begin position="12"/>
        <end position="32"/>
    </location>
</feature>
<evidence type="ECO:0000313" key="3">
    <source>
        <dbReference type="Proteomes" id="UP001165678"/>
    </source>
</evidence>